<evidence type="ECO:0000256" key="5">
    <source>
        <dbReference type="ARBA" id="ARBA00023040"/>
    </source>
</evidence>
<feature type="transmembrane region" description="Helical" evidence="10">
    <location>
        <begin position="143"/>
        <end position="163"/>
    </location>
</feature>
<dbReference type="GO" id="GO:0043410">
    <property type="term" value="P:positive regulation of MAPK cascade"/>
    <property type="evidence" value="ECO:0000318"/>
    <property type="project" value="GO_Central"/>
</dbReference>
<dbReference type="OrthoDB" id="6021389at2759"/>
<accession>A7S1A7</accession>
<keyword evidence="4 10" id="KW-1133">Transmembrane helix</keyword>
<comment type="subcellular location">
    <subcellularLocation>
        <location evidence="1">Cell membrane</location>
        <topology evidence="1">Multi-pass membrane protein</topology>
    </subcellularLocation>
</comment>
<keyword evidence="6 10" id="KW-0472">Membrane</keyword>
<feature type="compositionally biased region" description="Polar residues" evidence="9">
    <location>
        <begin position="215"/>
        <end position="234"/>
    </location>
</feature>
<keyword evidence="3 10" id="KW-0812">Transmembrane</keyword>
<reference evidence="12 13" key="1">
    <citation type="journal article" date="2007" name="Science">
        <title>Sea anemone genome reveals ancestral eumetazoan gene repertoire and genomic organization.</title>
        <authorList>
            <person name="Putnam N.H."/>
            <person name="Srivastava M."/>
            <person name="Hellsten U."/>
            <person name="Dirks B."/>
            <person name="Chapman J."/>
            <person name="Salamov A."/>
            <person name="Terry A."/>
            <person name="Shapiro H."/>
            <person name="Lindquist E."/>
            <person name="Kapitonov V.V."/>
            <person name="Jurka J."/>
            <person name="Genikhovich G."/>
            <person name="Grigoriev I.V."/>
            <person name="Lucas S.M."/>
            <person name="Steele R.E."/>
            <person name="Finnerty J.R."/>
            <person name="Technau U."/>
            <person name="Martindale M.Q."/>
            <person name="Rokhsar D.S."/>
        </authorList>
    </citation>
    <scope>NUCLEOTIDE SEQUENCE [LARGE SCALE GENOMIC DNA]</scope>
    <source>
        <strain evidence="13">CH2 X CH6</strain>
    </source>
</reference>
<feature type="region of interest" description="Disordered" evidence="9">
    <location>
        <begin position="213"/>
        <end position="235"/>
    </location>
</feature>
<feature type="transmembrane region" description="Helical" evidence="10">
    <location>
        <begin position="65"/>
        <end position="83"/>
    </location>
</feature>
<evidence type="ECO:0000313" key="13">
    <source>
        <dbReference type="Proteomes" id="UP000001593"/>
    </source>
</evidence>
<dbReference type="InterPro" id="IPR017452">
    <property type="entry name" value="GPCR_Rhodpsn_7TM"/>
</dbReference>
<evidence type="ECO:0000256" key="2">
    <source>
        <dbReference type="ARBA" id="ARBA00022475"/>
    </source>
</evidence>
<keyword evidence="2" id="KW-1003">Cell membrane</keyword>
<dbReference type="AlphaFoldDB" id="A7S1A7"/>
<evidence type="ECO:0000256" key="3">
    <source>
        <dbReference type="ARBA" id="ARBA00022692"/>
    </source>
</evidence>
<dbReference type="Gene3D" id="1.20.1070.10">
    <property type="entry name" value="Rhodopsin 7-helix transmembrane proteins"/>
    <property type="match status" value="1"/>
</dbReference>
<dbReference type="InParanoid" id="A7S1A7"/>
<evidence type="ECO:0000256" key="1">
    <source>
        <dbReference type="ARBA" id="ARBA00004651"/>
    </source>
</evidence>
<name>A7S1A7_NEMVE</name>
<dbReference type="PROSITE" id="PS50262">
    <property type="entry name" value="G_PROTEIN_RECEP_F1_2"/>
    <property type="match status" value="1"/>
</dbReference>
<evidence type="ECO:0000256" key="9">
    <source>
        <dbReference type="SAM" id="MobiDB-lite"/>
    </source>
</evidence>
<feature type="domain" description="G-protein coupled receptors family 1 profile" evidence="11">
    <location>
        <begin position="44"/>
        <end position="299"/>
    </location>
</feature>
<dbReference type="PANTHER" id="PTHR24249">
    <property type="entry name" value="HISTAMINE RECEPTOR-RELATED G-PROTEIN COUPLED RECEPTOR"/>
    <property type="match status" value="1"/>
</dbReference>
<feature type="transmembrane region" description="Helical" evidence="10">
    <location>
        <begin position="242"/>
        <end position="262"/>
    </location>
</feature>
<feature type="transmembrane region" description="Helical" evidence="10">
    <location>
        <begin position="175"/>
        <end position="201"/>
    </location>
</feature>
<dbReference type="EMBL" id="DS469564">
    <property type="protein sequence ID" value="EDO42425.1"/>
    <property type="molecule type" value="Genomic_DNA"/>
</dbReference>
<dbReference type="InterPro" id="IPR000276">
    <property type="entry name" value="GPCR_Rhodpsn"/>
</dbReference>
<evidence type="ECO:0000256" key="10">
    <source>
        <dbReference type="SAM" id="Phobius"/>
    </source>
</evidence>
<keyword evidence="7" id="KW-0675">Receptor</keyword>
<dbReference type="PRINTS" id="PR00237">
    <property type="entry name" value="GPCRRHODOPSN"/>
</dbReference>
<dbReference type="Proteomes" id="UP000001593">
    <property type="component" value="Unassembled WGS sequence"/>
</dbReference>
<feature type="transmembrane region" description="Helical" evidence="10">
    <location>
        <begin position="29"/>
        <end position="53"/>
    </location>
</feature>
<proteinExistence type="predicted"/>
<dbReference type="Pfam" id="PF00001">
    <property type="entry name" value="7tm_1"/>
    <property type="match status" value="1"/>
</dbReference>
<evidence type="ECO:0000313" key="12">
    <source>
        <dbReference type="EMBL" id="EDO42425.1"/>
    </source>
</evidence>
<keyword evidence="13" id="KW-1185">Reference proteome</keyword>
<dbReference type="InterPro" id="IPR050569">
    <property type="entry name" value="TAAR"/>
</dbReference>
<feature type="transmembrane region" description="Helical" evidence="10">
    <location>
        <begin position="282"/>
        <end position="302"/>
    </location>
</feature>
<dbReference type="GO" id="GO:0004930">
    <property type="term" value="F:G protein-coupled receptor activity"/>
    <property type="evidence" value="ECO:0000318"/>
    <property type="project" value="GO_Central"/>
</dbReference>
<dbReference type="PANTHER" id="PTHR24249:SF372">
    <property type="entry name" value="G-PROTEIN COUPLED RECEPTORS FAMILY 1 PROFILE DOMAIN-CONTAINING PROTEIN"/>
    <property type="match status" value="1"/>
</dbReference>
<dbReference type="PhylomeDB" id="A7S1A7"/>
<dbReference type="HOGENOM" id="CLU_009579_3_6_1"/>
<evidence type="ECO:0000259" key="11">
    <source>
        <dbReference type="PROSITE" id="PS50262"/>
    </source>
</evidence>
<dbReference type="STRING" id="45351.A7S1A7"/>
<feature type="transmembrane region" description="Helical" evidence="10">
    <location>
        <begin position="103"/>
        <end position="131"/>
    </location>
</feature>
<gene>
    <name evidence="12" type="ORF">NEMVEDRAFT_v1g205268</name>
</gene>
<evidence type="ECO:0000256" key="8">
    <source>
        <dbReference type="ARBA" id="ARBA00023224"/>
    </source>
</evidence>
<evidence type="ECO:0000256" key="6">
    <source>
        <dbReference type="ARBA" id="ARBA00023136"/>
    </source>
</evidence>
<sequence length="335" mass="37954">MALFSLNDSLLNQTAFTNDTSNVSARPPWYWAIRVLLSIVSILSNALIIFIITSRQQMRLQPSPNWFFLSLAIADFGVGLFTTPFHMLCIFKSGGCSHFTWDVVLFITEVFLTSSLTNLCLLTLDCYLAVVHPYTHPTLTRPLACALAITAAWFMAFVIELPYRVLREGTQGMKVYLVVYTIVVTVLPNICMLLAYIRIVIVVRKHRRRIRQQEDQVASNQSPGSHNVQEGVTRSRSKQRGLAAVGVVVGFFLVYSGVYQYHLTCMLLSPSCSLPNTAPFKITMVLLRYFNSAPNFIIYILLKAEFKREVWRMFRCFSCSRADVQGIEMSAQTTN</sequence>
<dbReference type="CDD" id="cd00637">
    <property type="entry name" value="7tm_classA_rhodopsin-like"/>
    <property type="match status" value="1"/>
</dbReference>
<evidence type="ECO:0000256" key="4">
    <source>
        <dbReference type="ARBA" id="ARBA00022989"/>
    </source>
</evidence>
<dbReference type="KEGG" id="nve:5514302"/>
<dbReference type="eggNOG" id="KOG3656">
    <property type="taxonomic scope" value="Eukaryota"/>
</dbReference>
<dbReference type="SUPFAM" id="SSF81321">
    <property type="entry name" value="Family A G protein-coupled receptor-like"/>
    <property type="match status" value="1"/>
</dbReference>
<dbReference type="GO" id="GO:0071880">
    <property type="term" value="P:adenylate cyclase-activating adrenergic receptor signaling pathway"/>
    <property type="evidence" value="ECO:0000318"/>
    <property type="project" value="GO_Central"/>
</dbReference>
<organism evidence="12 13">
    <name type="scientific">Nematostella vectensis</name>
    <name type="common">Starlet sea anemone</name>
    <dbReference type="NCBI Taxonomy" id="45351"/>
    <lineage>
        <taxon>Eukaryota</taxon>
        <taxon>Metazoa</taxon>
        <taxon>Cnidaria</taxon>
        <taxon>Anthozoa</taxon>
        <taxon>Hexacorallia</taxon>
        <taxon>Actiniaria</taxon>
        <taxon>Edwardsiidae</taxon>
        <taxon>Nematostella</taxon>
    </lineage>
</organism>
<keyword evidence="8" id="KW-0807">Transducer</keyword>
<dbReference type="GO" id="GO:0005886">
    <property type="term" value="C:plasma membrane"/>
    <property type="evidence" value="ECO:0000318"/>
    <property type="project" value="GO_Central"/>
</dbReference>
<protein>
    <recommendedName>
        <fullName evidence="11">G-protein coupled receptors family 1 profile domain-containing protein</fullName>
    </recommendedName>
</protein>
<keyword evidence="5" id="KW-0297">G-protein coupled receptor</keyword>
<evidence type="ECO:0000256" key="7">
    <source>
        <dbReference type="ARBA" id="ARBA00023170"/>
    </source>
</evidence>